<dbReference type="STRING" id="460.Lstg_1292"/>
<dbReference type="Gene3D" id="1.10.3290.20">
    <property type="match status" value="1"/>
</dbReference>
<proteinExistence type="predicted"/>
<accession>A0A378LBI0</accession>
<dbReference type="Proteomes" id="UP000255110">
    <property type="component" value="Unassembled WGS sequence"/>
</dbReference>
<gene>
    <name evidence="1" type="ORF">Lstg_1292</name>
    <name evidence="2" type="ORF">NCTC11991_02700</name>
</gene>
<dbReference type="Proteomes" id="UP000054820">
    <property type="component" value="Unassembled WGS sequence"/>
</dbReference>
<protein>
    <submittedName>
        <fullName evidence="2">Uncharacterized protein</fullName>
    </submittedName>
</protein>
<dbReference type="RefSeq" id="WP_058476867.1">
    <property type="nucleotide sequence ID" value="NZ_CAAAIO010000014.1"/>
</dbReference>
<dbReference type="AlphaFoldDB" id="A0A378LBI0"/>
<keyword evidence="3" id="KW-1185">Reference proteome</keyword>
<dbReference type="EMBL" id="UGOY01000001">
    <property type="protein sequence ID" value="STY24084.1"/>
    <property type="molecule type" value="Genomic_DNA"/>
</dbReference>
<dbReference type="EMBL" id="LNYZ01000009">
    <property type="protein sequence ID" value="KTD78557.1"/>
    <property type="molecule type" value="Genomic_DNA"/>
</dbReference>
<evidence type="ECO:0000313" key="2">
    <source>
        <dbReference type="EMBL" id="STY24084.1"/>
    </source>
</evidence>
<evidence type="ECO:0000313" key="1">
    <source>
        <dbReference type="EMBL" id="KTD78557.1"/>
    </source>
</evidence>
<reference evidence="1 3" key="1">
    <citation type="submission" date="2015-11" db="EMBL/GenBank/DDBJ databases">
        <title>Genomic analysis of 38 Legionella species identifies large and diverse effector repertoires.</title>
        <authorList>
            <person name="Burstein D."/>
            <person name="Amaro F."/>
            <person name="Zusman T."/>
            <person name="Lifshitz Z."/>
            <person name="Cohen O."/>
            <person name="Gilbert J.A."/>
            <person name="Pupko T."/>
            <person name="Shuman H.A."/>
            <person name="Segal G."/>
        </authorList>
    </citation>
    <scope>NUCLEOTIDE SEQUENCE [LARGE SCALE GENOMIC DNA]</scope>
    <source>
        <strain evidence="1 3">SC-18-C9</strain>
    </source>
</reference>
<name>A0A378LBI0_9GAMM</name>
<reference evidence="2 4" key="2">
    <citation type="submission" date="2018-06" db="EMBL/GenBank/DDBJ databases">
        <authorList>
            <consortium name="Pathogen Informatics"/>
            <person name="Doyle S."/>
        </authorList>
    </citation>
    <scope>NUCLEOTIDE SEQUENCE [LARGE SCALE GENOMIC DNA]</scope>
    <source>
        <strain evidence="2 4">NCTC11991</strain>
    </source>
</reference>
<sequence>MGNGKFGANLLAMKNRLSDIRDEVYREKWSKRRPHGFLVLTLTAKHITQLRALLASNPTTLTDAQIQALYKKVISVLEDTKGHKETSKKLTLLYAYLRKKFGLDTETDNENPLTEKMVGLGKSPNQDEWNKRAENAINELYKRMLANQNLYEIYEYARIERSAIADDLGQTFSTSDAIQFGQSLFGKIREQMHGVTSGDIYMEGKLIVPETGRDLFPKLLEIVAQQNNLKKTEIVNGQSKTIKYASGDCCSDEMLLVHSIDYEKGTKTDERIKVYYPYSDEDYYKEKMQQFDLIFSNLKSNHCKNDEAAFKLGLLLHDLCSLNPISRGSAAVHGWLARAIARMKEIPVQNLRIFDIPFDMYAQVQRDRTQFAKDFASAIKPDFVFHPDYLNIDVRYYYINNILQLIEPLTPPEDIQKSKDTLFAPNQNLPSYKVKLTRLNDTEIPSAQALHEIQEVLADLLNKKGVFNSDTHAKLNNMSTELGRHIATPKTLTKLH</sequence>
<evidence type="ECO:0000313" key="4">
    <source>
        <dbReference type="Proteomes" id="UP000255110"/>
    </source>
</evidence>
<dbReference type="OrthoDB" id="5652902at2"/>
<organism evidence="2 4">
    <name type="scientific">Legionella steigerwaltii</name>
    <dbReference type="NCBI Taxonomy" id="460"/>
    <lineage>
        <taxon>Bacteria</taxon>
        <taxon>Pseudomonadati</taxon>
        <taxon>Pseudomonadota</taxon>
        <taxon>Gammaproteobacteria</taxon>
        <taxon>Legionellales</taxon>
        <taxon>Legionellaceae</taxon>
        <taxon>Legionella</taxon>
    </lineage>
</organism>
<evidence type="ECO:0000313" key="3">
    <source>
        <dbReference type="Proteomes" id="UP000054820"/>
    </source>
</evidence>